<gene>
    <name evidence="1" type="ORF">BO70DRAFT_106955</name>
</gene>
<proteinExistence type="predicted"/>
<dbReference type="Proteomes" id="UP000247233">
    <property type="component" value="Unassembled WGS sequence"/>
</dbReference>
<evidence type="ECO:0000313" key="2">
    <source>
        <dbReference type="Proteomes" id="UP000247233"/>
    </source>
</evidence>
<dbReference type="EMBL" id="MSFL01000023">
    <property type="protein sequence ID" value="PWY74436.1"/>
    <property type="molecule type" value="Genomic_DNA"/>
</dbReference>
<name>A0A317VJE5_9EURO</name>
<dbReference type="RefSeq" id="XP_025397083.1">
    <property type="nucleotide sequence ID" value="XM_025537845.1"/>
</dbReference>
<sequence>MADPSPRPSRWRSSGVLGAFGWCHARLMPLECEPVGPVASVPMAVPLCTQHAVDRRLVFAGGELLFSHTLSRDGEMMLSWLQSPKQVLLHFGGQIACMQCNVRHVCLQTKSGDI</sequence>
<organism evidence="1 2">
    <name type="scientific">Aspergillus heteromorphus CBS 117.55</name>
    <dbReference type="NCBI Taxonomy" id="1448321"/>
    <lineage>
        <taxon>Eukaryota</taxon>
        <taxon>Fungi</taxon>
        <taxon>Dikarya</taxon>
        <taxon>Ascomycota</taxon>
        <taxon>Pezizomycotina</taxon>
        <taxon>Eurotiomycetes</taxon>
        <taxon>Eurotiomycetidae</taxon>
        <taxon>Eurotiales</taxon>
        <taxon>Aspergillaceae</taxon>
        <taxon>Aspergillus</taxon>
        <taxon>Aspergillus subgen. Circumdati</taxon>
    </lineage>
</organism>
<accession>A0A317VJE5</accession>
<keyword evidence="2" id="KW-1185">Reference proteome</keyword>
<protein>
    <submittedName>
        <fullName evidence="1">Uncharacterized protein</fullName>
    </submittedName>
</protein>
<comment type="caution">
    <text evidence="1">The sequence shown here is derived from an EMBL/GenBank/DDBJ whole genome shotgun (WGS) entry which is preliminary data.</text>
</comment>
<dbReference type="VEuPathDB" id="FungiDB:BO70DRAFT_106955"/>
<reference evidence="1 2" key="1">
    <citation type="submission" date="2016-12" db="EMBL/GenBank/DDBJ databases">
        <title>The genomes of Aspergillus section Nigri reveals drivers in fungal speciation.</title>
        <authorList>
            <consortium name="DOE Joint Genome Institute"/>
            <person name="Vesth T.C."/>
            <person name="Nybo J."/>
            <person name="Theobald S."/>
            <person name="Brandl J."/>
            <person name="Frisvad J.C."/>
            <person name="Nielsen K.F."/>
            <person name="Lyhne E.K."/>
            <person name="Kogle M.E."/>
            <person name="Kuo A."/>
            <person name="Riley R."/>
            <person name="Clum A."/>
            <person name="Nolan M."/>
            <person name="Lipzen A."/>
            <person name="Salamov A."/>
            <person name="Henrissat B."/>
            <person name="Wiebenga A."/>
            <person name="De Vries R.P."/>
            <person name="Grigoriev I.V."/>
            <person name="Mortensen U.H."/>
            <person name="Andersen M.R."/>
            <person name="Baker S.E."/>
        </authorList>
    </citation>
    <scope>NUCLEOTIDE SEQUENCE [LARGE SCALE GENOMIC DNA]</scope>
    <source>
        <strain evidence="1 2">CBS 117.55</strain>
    </source>
</reference>
<dbReference type="AlphaFoldDB" id="A0A317VJE5"/>
<dbReference type="GeneID" id="37060082"/>
<evidence type="ECO:0000313" key="1">
    <source>
        <dbReference type="EMBL" id="PWY74436.1"/>
    </source>
</evidence>